<reference evidence="4" key="2">
    <citation type="submission" date="2020-10" db="EMBL/GenBank/DDBJ databases">
        <authorList>
            <person name="Scholz U."/>
            <person name="Mascher M."/>
            <person name="Fiebig A."/>
        </authorList>
    </citation>
    <scope>NUCLEOTIDE SEQUENCE [LARGE SCALE GENOMIC DNA]</scope>
    <source>
        <strain evidence="4">cv. Morex</strain>
    </source>
</reference>
<feature type="signal peptide" evidence="2">
    <location>
        <begin position="1"/>
        <end position="17"/>
    </location>
</feature>
<protein>
    <recommendedName>
        <fullName evidence="3">Disease resistance R13L4/SHOC-2-like LRR domain-containing protein</fullName>
    </recommendedName>
</protein>
<keyword evidence="2" id="KW-0732">Signal</keyword>
<dbReference type="Proteomes" id="UP000011116">
    <property type="component" value="Chromosome 1H"/>
</dbReference>
<evidence type="ECO:0000256" key="2">
    <source>
        <dbReference type="SAM" id="SignalP"/>
    </source>
</evidence>
<evidence type="ECO:0000259" key="3">
    <source>
        <dbReference type="Pfam" id="PF23598"/>
    </source>
</evidence>
<reference evidence="4" key="3">
    <citation type="submission" date="2022-01" db="UniProtKB">
        <authorList>
            <consortium name="EnsemblPlants"/>
        </authorList>
    </citation>
    <scope>IDENTIFICATION</scope>
    <source>
        <strain evidence="4">subsp. vulgare</strain>
    </source>
</reference>
<evidence type="ECO:0000256" key="1">
    <source>
        <dbReference type="ARBA" id="ARBA00022737"/>
    </source>
</evidence>
<dbReference type="PANTHER" id="PTHR15140:SF57">
    <property type="entry name" value="RX N-TERMINAL DOMAIN-CONTAINING PROTEIN"/>
    <property type="match status" value="1"/>
</dbReference>
<dbReference type="PANTHER" id="PTHR15140">
    <property type="entry name" value="TUBULIN-SPECIFIC CHAPERONE E"/>
    <property type="match status" value="1"/>
</dbReference>
<keyword evidence="5" id="KW-1185">Reference proteome</keyword>
<keyword evidence="1" id="KW-0677">Repeat</keyword>
<accession>A0A8I6WFQ8</accession>
<sequence>MLFILSLIRWLHASIDAEAGGSFPPYQKKKSNVKAQQSHDLKDVGKLWQLRKLGVVIDDKDSHLRNLLQTISDLHECLCSLSITAIPADTPHDGTPSIAELPDGIASLLENHPKILGSLSIRGATQKGRLLPLFIKGDKNKLAKVTLSSTQLSQDDLEDLAKLPKLQCIRLQHIACNEPMLNFKEGEFSCLKCLVVEGSALTNITFEDEAAPEIEKMVLSFTTPGSISGVDRLPKLKQLELNDSFCGSLLSSFEKAAQIAKLTLRGTLLEQDALQILAKKPSIRSLVLLDKSFGGRQSKITLNKDEFLWLNLLVVHCSGITKIVFICGSAPRLEKIVWSSFTSLSGIDKLPRLKELEFNGGQIPDEVREAIEKHKNKPSLKLNAPETQD</sequence>
<dbReference type="SMR" id="A0A8I6WFQ8"/>
<dbReference type="Gramene" id="HORVU.MOREX.r3.1HG0045370.1">
    <property type="protein sequence ID" value="HORVU.MOREX.r3.1HG0045370.1.CDS1"/>
    <property type="gene ID" value="HORVU.MOREX.r3.1HG0045370"/>
</dbReference>
<dbReference type="Gene3D" id="3.80.10.10">
    <property type="entry name" value="Ribonuclease Inhibitor"/>
    <property type="match status" value="1"/>
</dbReference>
<dbReference type="AlphaFoldDB" id="A0A8I6WFQ8"/>
<proteinExistence type="predicted"/>
<evidence type="ECO:0000313" key="4">
    <source>
        <dbReference type="EnsemblPlants" id="HORVU.MOREX.r3.1HG0045370.1.CDS1"/>
    </source>
</evidence>
<reference evidence="5" key="1">
    <citation type="journal article" date="2012" name="Nature">
        <title>A physical, genetic and functional sequence assembly of the barley genome.</title>
        <authorList>
            <consortium name="The International Barley Genome Sequencing Consortium"/>
            <person name="Mayer K.F."/>
            <person name="Waugh R."/>
            <person name="Brown J.W."/>
            <person name="Schulman A."/>
            <person name="Langridge P."/>
            <person name="Platzer M."/>
            <person name="Fincher G.B."/>
            <person name="Muehlbauer G.J."/>
            <person name="Sato K."/>
            <person name="Close T.J."/>
            <person name="Wise R.P."/>
            <person name="Stein N."/>
        </authorList>
    </citation>
    <scope>NUCLEOTIDE SEQUENCE [LARGE SCALE GENOMIC DNA]</scope>
    <source>
        <strain evidence="5">cv. Morex</strain>
    </source>
</reference>
<dbReference type="InterPro" id="IPR032675">
    <property type="entry name" value="LRR_dom_sf"/>
</dbReference>
<dbReference type="EnsemblPlants" id="HORVU.MOREX.r3.1HG0045370.1">
    <property type="protein sequence ID" value="HORVU.MOREX.r3.1HG0045370.1.CDS1"/>
    <property type="gene ID" value="HORVU.MOREX.r3.1HG0045370"/>
</dbReference>
<feature type="domain" description="Disease resistance R13L4/SHOC-2-like LRR" evidence="3">
    <location>
        <begin position="34"/>
        <end position="241"/>
    </location>
</feature>
<feature type="chain" id="PRO_5035208238" description="Disease resistance R13L4/SHOC-2-like LRR domain-containing protein" evidence="2">
    <location>
        <begin position="18"/>
        <end position="389"/>
    </location>
</feature>
<dbReference type="Gramene" id="HORVU.MOREX.r2.1HG0035270.1">
    <property type="protein sequence ID" value="HORVU.MOREX.r2.1HG0035270.1.CDS.1"/>
    <property type="gene ID" value="HORVU.MOREX.r2.1HG0035270"/>
</dbReference>
<dbReference type="InterPro" id="IPR055414">
    <property type="entry name" value="LRR_R13L4/SHOC2-like"/>
</dbReference>
<evidence type="ECO:0000313" key="5">
    <source>
        <dbReference type="Proteomes" id="UP000011116"/>
    </source>
</evidence>
<name>A0A8I6WFQ8_HORVV</name>
<dbReference type="SUPFAM" id="SSF52047">
    <property type="entry name" value="RNI-like"/>
    <property type="match status" value="1"/>
</dbReference>
<organism evidence="4 5">
    <name type="scientific">Hordeum vulgare subsp. vulgare</name>
    <name type="common">Domesticated barley</name>
    <dbReference type="NCBI Taxonomy" id="112509"/>
    <lineage>
        <taxon>Eukaryota</taxon>
        <taxon>Viridiplantae</taxon>
        <taxon>Streptophyta</taxon>
        <taxon>Embryophyta</taxon>
        <taxon>Tracheophyta</taxon>
        <taxon>Spermatophyta</taxon>
        <taxon>Magnoliopsida</taxon>
        <taxon>Liliopsida</taxon>
        <taxon>Poales</taxon>
        <taxon>Poaceae</taxon>
        <taxon>BOP clade</taxon>
        <taxon>Pooideae</taxon>
        <taxon>Triticodae</taxon>
        <taxon>Triticeae</taxon>
        <taxon>Hordeinae</taxon>
        <taxon>Hordeum</taxon>
    </lineage>
</organism>
<dbReference type="Pfam" id="PF23598">
    <property type="entry name" value="LRR_14"/>
    <property type="match status" value="1"/>
</dbReference>